<protein>
    <recommendedName>
        <fullName evidence="4">DUF192 domain-containing protein</fullName>
    </recommendedName>
</protein>
<feature type="chain" id="PRO_5015199713" description="DUF192 domain-containing protein" evidence="1">
    <location>
        <begin position="25"/>
        <end position="171"/>
    </location>
</feature>
<gene>
    <name evidence="2" type="ORF">PbB2_00858</name>
</gene>
<evidence type="ECO:0000313" key="3">
    <source>
        <dbReference type="Proteomes" id="UP000245086"/>
    </source>
</evidence>
<dbReference type="Pfam" id="PF02643">
    <property type="entry name" value="DUF192"/>
    <property type="match status" value="1"/>
</dbReference>
<dbReference type="InterPro" id="IPR003795">
    <property type="entry name" value="DUF192"/>
</dbReference>
<dbReference type="Gene3D" id="2.60.120.1140">
    <property type="entry name" value="Protein of unknown function DUF192"/>
    <property type="match status" value="1"/>
</dbReference>
<evidence type="ECO:0000256" key="1">
    <source>
        <dbReference type="SAM" id="SignalP"/>
    </source>
</evidence>
<keyword evidence="1" id="KW-0732">Signal</keyword>
<proteinExistence type="predicted"/>
<feature type="signal peptide" evidence="1">
    <location>
        <begin position="1"/>
        <end position="24"/>
    </location>
</feature>
<reference evidence="2 3" key="1">
    <citation type="journal article" date="2018" name="Genome Announc.">
        <title>Draft Genome Sequence of "Candidatus Phycosocius bacilliformis," an Alphaproteobacterial Ectosymbiont of the Hydrocarbon-Producing Green Alga Botryococcus braunii.</title>
        <authorList>
            <person name="Tanabe Y."/>
            <person name="Yamaguchi H."/>
            <person name="Watanabe M.M."/>
        </authorList>
    </citation>
    <scope>NUCLEOTIDE SEQUENCE [LARGE SCALE GENOMIC DNA]</scope>
    <source>
        <strain evidence="2 3">BOTRYCO-2</strain>
    </source>
</reference>
<comment type="caution">
    <text evidence="2">The sequence shown here is derived from an EMBL/GenBank/DDBJ whole genome shotgun (WGS) entry which is preliminary data.</text>
</comment>
<dbReference type="InterPro" id="IPR038695">
    <property type="entry name" value="Saro_0823-like_sf"/>
</dbReference>
<dbReference type="AlphaFoldDB" id="A0A2P2E835"/>
<keyword evidence="3" id="KW-1185">Reference proteome</keyword>
<evidence type="ECO:0000313" key="2">
    <source>
        <dbReference type="EMBL" id="GBF57194.1"/>
    </source>
</evidence>
<evidence type="ECO:0008006" key="4">
    <source>
        <dbReference type="Google" id="ProtNLM"/>
    </source>
</evidence>
<dbReference type="EMBL" id="BFBR01000002">
    <property type="protein sequence ID" value="GBF57194.1"/>
    <property type="molecule type" value="Genomic_DNA"/>
</dbReference>
<accession>A0A2P2E835</accession>
<dbReference type="PANTHER" id="PTHR37953">
    <property type="entry name" value="UPF0127 PROTEIN MJ1496"/>
    <property type="match status" value="1"/>
</dbReference>
<dbReference type="PANTHER" id="PTHR37953:SF1">
    <property type="entry name" value="UPF0127 PROTEIN MJ1496"/>
    <property type="match status" value="1"/>
</dbReference>
<organism evidence="2 3">
    <name type="scientific">Candidatus Phycosocius bacilliformis</name>
    <dbReference type="NCBI Taxonomy" id="1445552"/>
    <lineage>
        <taxon>Bacteria</taxon>
        <taxon>Pseudomonadati</taxon>
        <taxon>Pseudomonadota</taxon>
        <taxon>Alphaproteobacteria</taxon>
        <taxon>Caulobacterales</taxon>
        <taxon>Caulobacterales incertae sedis</taxon>
        <taxon>Candidatus Phycosocius</taxon>
    </lineage>
</organism>
<name>A0A2P2E835_9PROT</name>
<dbReference type="Proteomes" id="UP000245086">
    <property type="component" value="Unassembled WGS sequence"/>
</dbReference>
<sequence length="171" mass="18441">MMTFLRVFLLALVACVGLPTLAPAQAVAIEGPQRGLRVENLSIATPKGVRTFRVEMADTDRSREIGMMWRTTVPRGTGMLFDFKTPEPATFWMENTLVSLDLIFIRADGTIANIAANAQPLSRAIIPSNGPVLAVLEIGGGEARRLGIAPGQKVTHRIFSRNSGSGAPARR</sequence>